<evidence type="ECO:0000256" key="2">
    <source>
        <dbReference type="ARBA" id="ARBA00022692"/>
    </source>
</evidence>
<dbReference type="OrthoDB" id="9777044at2"/>
<feature type="transmembrane region" description="Helical" evidence="5">
    <location>
        <begin position="166"/>
        <end position="195"/>
    </location>
</feature>
<keyword evidence="5" id="KW-0653">Protein transport</keyword>
<comment type="function">
    <text evidence="5">Part of the twin-arginine translocation (Tat) system that transports large folded proteins containing a characteristic twin-arginine motif in their signal peptide across membranes. Together with TatB, TatC is part of a receptor directly interacting with Tat signal peptides.</text>
</comment>
<keyword evidence="5" id="KW-0811">Translocation</keyword>
<comment type="subcellular location">
    <subcellularLocation>
        <location evidence="5">Cell membrane</location>
        <topology evidence="5">Multi-pass membrane protein</topology>
    </subcellularLocation>
    <subcellularLocation>
        <location evidence="1">Membrane</location>
        <topology evidence="1">Multi-pass membrane protein</topology>
    </subcellularLocation>
</comment>
<dbReference type="GO" id="GO:0033281">
    <property type="term" value="C:TAT protein transport complex"/>
    <property type="evidence" value="ECO:0007669"/>
    <property type="project" value="UniProtKB-UniRule"/>
</dbReference>
<dbReference type="Proteomes" id="UP000017819">
    <property type="component" value="Unassembled WGS sequence"/>
</dbReference>
<keyword evidence="4 5" id="KW-0472">Membrane</keyword>
<feature type="transmembrane region" description="Helical" evidence="5">
    <location>
        <begin position="207"/>
        <end position="222"/>
    </location>
</feature>
<dbReference type="NCBIfam" id="TIGR00945">
    <property type="entry name" value="tatC"/>
    <property type="match status" value="1"/>
</dbReference>
<dbReference type="GO" id="GO:0065002">
    <property type="term" value="P:intracellular protein transmembrane transport"/>
    <property type="evidence" value="ECO:0007669"/>
    <property type="project" value="TreeGrafter"/>
</dbReference>
<sequence>MSQDDIEASRAPLIEHLIELRRRLLYSVIALAIGFVFCFFFAADIFNILLKPYEWAVGSVKDLELIYTAPQEYFFTQLKIALFGGLFLSFPVIASQIYMFVAPGLYKNERGAFLPFLVATPILFLAGASLVYFITMPLVMEFFLSMEQAGGEGQARIQLVARVSEYLGLIMTLIFAFGLCFQLPVLLTLLGRVGLATSEGLKTKRKYAIVITFAVAAFLTPPDPISQIGLALPTLLLYEISIISVRMIERKRLQAEAEAEAEAAE</sequence>
<dbReference type="InterPro" id="IPR002033">
    <property type="entry name" value="TatC"/>
</dbReference>
<dbReference type="EMBL" id="AWXZ01000039">
    <property type="protein sequence ID" value="ESR23547.1"/>
    <property type="molecule type" value="Genomic_DNA"/>
</dbReference>
<name>V4QUX4_9HYPH</name>
<comment type="caution">
    <text evidence="6">The sequence shown here is derived from an EMBL/GenBank/DDBJ whole genome shotgun (WGS) entry which is preliminary data.</text>
</comment>
<dbReference type="PATRIC" id="fig|631454.5.peg.3576"/>
<dbReference type="InterPro" id="IPR019820">
    <property type="entry name" value="Sec-indep_translocase_CS"/>
</dbReference>
<evidence type="ECO:0000256" key="1">
    <source>
        <dbReference type="ARBA" id="ARBA00004141"/>
    </source>
</evidence>
<accession>V4QUX4</accession>
<evidence type="ECO:0000313" key="7">
    <source>
        <dbReference type="Proteomes" id="UP000017819"/>
    </source>
</evidence>
<dbReference type="STRING" id="631454.N177_3615"/>
<feature type="transmembrane region" description="Helical" evidence="5">
    <location>
        <begin position="113"/>
        <end position="134"/>
    </location>
</feature>
<proteinExistence type="inferred from homology"/>
<dbReference type="eggNOG" id="COG0805">
    <property type="taxonomic scope" value="Bacteria"/>
</dbReference>
<feature type="transmembrane region" description="Helical" evidence="5">
    <location>
        <begin position="228"/>
        <end position="248"/>
    </location>
</feature>
<feature type="transmembrane region" description="Helical" evidence="5">
    <location>
        <begin position="80"/>
        <end position="101"/>
    </location>
</feature>
<evidence type="ECO:0000256" key="5">
    <source>
        <dbReference type="HAMAP-Rule" id="MF_00902"/>
    </source>
</evidence>
<comment type="similarity">
    <text evidence="5">Belongs to the TatC family.</text>
</comment>
<dbReference type="Pfam" id="PF00902">
    <property type="entry name" value="TatC"/>
    <property type="match status" value="1"/>
</dbReference>
<protein>
    <recommendedName>
        <fullName evidence="5">Sec-independent protein translocase protein TatC</fullName>
    </recommendedName>
</protein>
<dbReference type="PROSITE" id="PS01218">
    <property type="entry name" value="TATC"/>
    <property type="match status" value="1"/>
</dbReference>
<keyword evidence="3 5" id="KW-1133">Transmembrane helix</keyword>
<keyword evidence="5" id="KW-1003">Cell membrane</keyword>
<evidence type="ECO:0000256" key="3">
    <source>
        <dbReference type="ARBA" id="ARBA00022989"/>
    </source>
</evidence>
<dbReference type="RefSeq" id="WP_023433733.1">
    <property type="nucleotide sequence ID" value="NZ_AWXZ01000039.1"/>
</dbReference>
<evidence type="ECO:0000256" key="4">
    <source>
        <dbReference type="ARBA" id="ARBA00023136"/>
    </source>
</evidence>
<keyword evidence="7" id="KW-1185">Reference proteome</keyword>
<evidence type="ECO:0000313" key="6">
    <source>
        <dbReference type="EMBL" id="ESR23547.1"/>
    </source>
</evidence>
<feature type="transmembrane region" description="Helical" evidence="5">
    <location>
        <begin position="24"/>
        <end position="50"/>
    </location>
</feature>
<gene>
    <name evidence="5" type="primary">tatC</name>
    <name evidence="6" type="ORF">N177_3615</name>
</gene>
<organism evidence="6 7">
    <name type="scientific">Lutibaculum baratangense AMV1</name>
    <dbReference type="NCBI Taxonomy" id="631454"/>
    <lineage>
        <taxon>Bacteria</taxon>
        <taxon>Pseudomonadati</taxon>
        <taxon>Pseudomonadota</taxon>
        <taxon>Alphaproteobacteria</taxon>
        <taxon>Hyphomicrobiales</taxon>
        <taxon>Tepidamorphaceae</taxon>
        <taxon>Lutibaculum</taxon>
    </lineage>
</organism>
<dbReference type="PANTHER" id="PTHR30371:SF0">
    <property type="entry name" value="SEC-INDEPENDENT PROTEIN TRANSLOCASE PROTEIN TATC, CHLOROPLASTIC-RELATED"/>
    <property type="match status" value="1"/>
</dbReference>
<dbReference type="PRINTS" id="PR01840">
    <property type="entry name" value="TATCFAMILY"/>
</dbReference>
<dbReference type="GO" id="GO:0043953">
    <property type="term" value="P:protein transport by the Tat complex"/>
    <property type="evidence" value="ECO:0007669"/>
    <property type="project" value="UniProtKB-UniRule"/>
</dbReference>
<dbReference type="HAMAP" id="MF_00902">
    <property type="entry name" value="TatC"/>
    <property type="match status" value="1"/>
</dbReference>
<keyword evidence="5" id="KW-0813">Transport</keyword>
<dbReference type="PANTHER" id="PTHR30371">
    <property type="entry name" value="SEC-INDEPENDENT PROTEIN TRANSLOCASE PROTEIN TATC"/>
    <property type="match status" value="1"/>
</dbReference>
<reference evidence="6 7" key="1">
    <citation type="journal article" date="2014" name="Genome Announc.">
        <title>Draft Genome Sequence of Lutibaculum baratangense Strain AMV1T, Isolated from a Mud Volcano in Andamans, India.</title>
        <authorList>
            <person name="Singh A."/>
            <person name="Sreenivas A."/>
            <person name="Sathyanarayana Reddy G."/>
            <person name="Pinnaka A.K."/>
            <person name="Shivaji S."/>
        </authorList>
    </citation>
    <scope>NUCLEOTIDE SEQUENCE [LARGE SCALE GENOMIC DNA]</scope>
    <source>
        <strain evidence="6 7">AMV1</strain>
    </source>
</reference>
<dbReference type="AlphaFoldDB" id="V4QUX4"/>
<keyword evidence="2 5" id="KW-0812">Transmembrane</keyword>
<dbReference type="GO" id="GO:0009977">
    <property type="term" value="F:proton motive force dependent protein transmembrane transporter activity"/>
    <property type="evidence" value="ECO:0007669"/>
    <property type="project" value="TreeGrafter"/>
</dbReference>
<comment type="subunit">
    <text evidence="5">The Tat system comprises two distinct complexes: a TatABC complex, containing multiple copies of TatA, TatB and TatC subunits, and a separate TatA complex, containing only TatA subunits. Substrates initially bind to the TatABC complex, which probably triggers association of the separate TatA complex to form the active translocon.</text>
</comment>